<accession>A0A921DS82</accession>
<dbReference type="Pfam" id="PF01103">
    <property type="entry name" value="Omp85"/>
    <property type="match status" value="1"/>
</dbReference>
<feature type="signal peptide" evidence="9">
    <location>
        <begin position="1"/>
        <end position="24"/>
    </location>
</feature>
<evidence type="ECO:0000256" key="3">
    <source>
        <dbReference type="ARBA" id="ARBA00022692"/>
    </source>
</evidence>
<evidence type="ECO:0000256" key="8">
    <source>
        <dbReference type="NCBIfam" id="TIGR03303"/>
    </source>
</evidence>
<feature type="domain" description="POTRA" evidence="10">
    <location>
        <begin position="403"/>
        <end position="485"/>
    </location>
</feature>
<feature type="chain" id="PRO_5037018975" description="Outer membrane protein assembly factor BamA" evidence="9">
    <location>
        <begin position="25"/>
        <end position="895"/>
    </location>
</feature>
<name>A0A921DS82_9BACT</name>
<evidence type="ECO:0000313" key="12">
    <source>
        <dbReference type="Proteomes" id="UP000698963"/>
    </source>
</evidence>
<proteinExistence type="predicted"/>
<comment type="subcellular location">
    <subcellularLocation>
        <location evidence="1">Membrane</location>
    </subcellularLocation>
</comment>
<dbReference type="Gene3D" id="2.40.160.50">
    <property type="entry name" value="membrane protein fhac: a member of the omp85/tpsb transporter family"/>
    <property type="match status" value="1"/>
</dbReference>
<dbReference type="PROSITE" id="PS51779">
    <property type="entry name" value="POTRA"/>
    <property type="match status" value="5"/>
</dbReference>
<keyword evidence="2" id="KW-1134">Transmembrane beta strand</keyword>
<dbReference type="InterPro" id="IPR000184">
    <property type="entry name" value="Bac_surfAg_D15"/>
</dbReference>
<keyword evidence="3" id="KW-0812">Transmembrane</keyword>
<keyword evidence="6" id="KW-0472">Membrane</keyword>
<protein>
    <recommendedName>
        <fullName evidence="8">Outer membrane protein assembly factor BamA</fullName>
    </recommendedName>
</protein>
<evidence type="ECO:0000256" key="2">
    <source>
        <dbReference type="ARBA" id="ARBA00022452"/>
    </source>
</evidence>
<keyword evidence="4 9" id="KW-0732">Signal</keyword>
<dbReference type="InterPro" id="IPR010827">
    <property type="entry name" value="BamA/TamA_POTRA"/>
</dbReference>
<feature type="domain" description="POTRA" evidence="10">
    <location>
        <begin position="314"/>
        <end position="400"/>
    </location>
</feature>
<feature type="domain" description="POTRA" evidence="10">
    <location>
        <begin position="233"/>
        <end position="311"/>
    </location>
</feature>
<dbReference type="RefSeq" id="WP_304123013.1">
    <property type="nucleotide sequence ID" value="NZ_DYZA01000194.1"/>
</dbReference>
<comment type="caution">
    <text evidence="11">The sequence shown here is derived from an EMBL/GenBank/DDBJ whole genome shotgun (WGS) entry which is preliminary data.</text>
</comment>
<evidence type="ECO:0000256" key="6">
    <source>
        <dbReference type="ARBA" id="ARBA00023136"/>
    </source>
</evidence>
<feature type="domain" description="POTRA" evidence="10">
    <location>
        <begin position="488"/>
        <end position="561"/>
    </location>
</feature>
<evidence type="ECO:0000256" key="5">
    <source>
        <dbReference type="ARBA" id="ARBA00022737"/>
    </source>
</evidence>
<dbReference type="PANTHER" id="PTHR12815">
    <property type="entry name" value="SORTING AND ASSEMBLY MACHINERY SAMM50 PROTEIN FAMILY MEMBER"/>
    <property type="match status" value="1"/>
</dbReference>
<dbReference type="PANTHER" id="PTHR12815:SF47">
    <property type="entry name" value="TRANSLOCATION AND ASSEMBLY MODULE SUBUNIT TAMA"/>
    <property type="match status" value="1"/>
</dbReference>
<dbReference type="Proteomes" id="UP000698963">
    <property type="component" value="Unassembled WGS sequence"/>
</dbReference>
<dbReference type="GO" id="GO:0009279">
    <property type="term" value="C:cell outer membrane"/>
    <property type="evidence" value="ECO:0007669"/>
    <property type="project" value="UniProtKB-UniRule"/>
</dbReference>
<feature type="domain" description="POTRA" evidence="10">
    <location>
        <begin position="161"/>
        <end position="232"/>
    </location>
</feature>
<dbReference type="Gene3D" id="3.10.20.310">
    <property type="entry name" value="membrane protein fhac"/>
    <property type="match status" value="5"/>
</dbReference>
<evidence type="ECO:0000256" key="9">
    <source>
        <dbReference type="SAM" id="SignalP"/>
    </source>
</evidence>
<sequence>MRNILSSLACFALCLLVWAGEASAAETRVLVLPFAVNAPSAGQQLAGDIPTLVRQGLENYGVKAIPVSSGKATAMDASSARARARSAKAGYAVYGSLNQLGEAFSLDMQLVAASGGGAQSFHMEGANLLELHPVVNSLVGQVVSSLDAASPVRSAAKSVRGGLAGIDVKGLRFIDKDRVLVRVASREGEPLSEETVDNDVRSIWDLGYFNDVRADVVPGPAGQTLVFTVEEKPRIAEVRVEGSEAVSIGDITEAMSTHTDSVLNEKVLAEDLQKVTDLYHKQGFYLAEVTYAVQPRSDGSAAVLVLKVKEGNKLYIKEVAIEGLKEIDPDEVKDFLSLKERGMFSWFTGSGVLKDDLLERDSQAIRSYFMKNGYVDGQVAAPEVQYEEDGIRVVFRVREGVHYKVGEVILQGDLIDTKERIMQEISMDEHQAAGDYFDLEVLQNDVKALTDFYSDYGYAFADINVNPKPRPEEGVVDVVYTVKPGERQYIRRVEVEGNHRTRDNVILREMRLADGQQFSGAKMRRSAQRLEKTRYFSEVNPSVIPTGVPGEVDLKMSVKETETGVVSIGFGYSTYDKFGVMASLTENNLFGRGYTLGLSGYTSSTEQYLEASFVNPRLFDTYWGFSVSPYGIDEEWSYFYKRSVGVRLGLFHPIGEYTSVNFGYKFENYNLYHMSDNASRIIQAYKGRHWASTVSMGVSRDTTNHSTFPTEGTRVSFSMQYGGPWTGGDDSFFKPIVEAGFYYGLNDTNILHVRGRAGAVYKVDGDKPVPVFERFWIGGIRSIRGYSYDDISPRDPETGETIGSDRMGFANIEYIWVLKKELGLAVVPFYDIGFNVDSDQCSSVFDKVYSSAGVELRWRSPMGDLRFAYGYPLSKNSDGTRRHSGRFEFSMGQAF</sequence>
<dbReference type="NCBIfam" id="TIGR03303">
    <property type="entry name" value="OM_YaeT"/>
    <property type="match status" value="1"/>
</dbReference>
<dbReference type="InterPro" id="IPR034746">
    <property type="entry name" value="POTRA"/>
</dbReference>
<dbReference type="InterPro" id="IPR023707">
    <property type="entry name" value="OM_assembly_BamA"/>
</dbReference>
<evidence type="ECO:0000259" key="10">
    <source>
        <dbReference type="PROSITE" id="PS51779"/>
    </source>
</evidence>
<keyword evidence="7" id="KW-0998">Cell outer membrane</keyword>
<gene>
    <name evidence="11" type="primary">bamA</name>
    <name evidence="11" type="ORF">K8W16_09650</name>
</gene>
<evidence type="ECO:0000256" key="7">
    <source>
        <dbReference type="ARBA" id="ARBA00023237"/>
    </source>
</evidence>
<dbReference type="EMBL" id="DYZA01000194">
    <property type="protein sequence ID" value="HJD97893.1"/>
    <property type="molecule type" value="Genomic_DNA"/>
</dbReference>
<evidence type="ECO:0000256" key="1">
    <source>
        <dbReference type="ARBA" id="ARBA00004370"/>
    </source>
</evidence>
<reference evidence="11" key="2">
    <citation type="submission" date="2021-09" db="EMBL/GenBank/DDBJ databases">
        <authorList>
            <person name="Gilroy R."/>
        </authorList>
    </citation>
    <scope>NUCLEOTIDE SEQUENCE</scope>
    <source>
        <strain evidence="11">ChiGjej2B2-19336</strain>
    </source>
</reference>
<evidence type="ECO:0000313" key="11">
    <source>
        <dbReference type="EMBL" id="HJD97893.1"/>
    </source>
</evidence>
<organism evidence="11 12">
    <name type="scientific">Mailhella massiliensis</name>
    <dbReference type="NCBI Taxonomy" id="1903261"/>
    <lineage>
        <taxon>Bacteria</taxon>
        <taxon>Pseudomonadati</taxon>
        <taxon>Thermodesulfobacteriota</taxon>
        <taxon>Desulfovibrionia</taxon>
        <taxon>Desulfovibrionales</taxon>
        <taxon>Desulfovibrionaceae</taxon>
        <taxon>Mailhella</taxon>
    </lineage>
</organism>
<keyword evidence="5" id="KW-0677">Repeat</keyword>
<dbReference type="AlphaFoldDB" id="A0A921DS82"/>
<reference evidence="11" key="1">
    <citation type="journal article" date="2021" name="PeerJ">
        <title>Extensive microbial diversity within the chicken gut microbiome revealed by metagenomics and culture.</title>
        <authorList>
            <person name="Gilroy R."/>
            <person name="Ravi A."/>
            <person name="Getino M."/>
            <person name="Pursley I."/>
            <person name="Horton D.L."/>
            <person name="Alikhan N.F."/>
            <person name="Baker D."/>
            <person name="Gharbi K."/>
            <person name="Hall N."/>
            <person name="Watson M."/>
            <person name="Adriaenssens E.M."/>
            <person name="Foster-Nyarko E."/>
            <person name="Jarju S."/>
            <person name="Secka A."/>
            <person name="Antonio M."/>
            <person name="Oren A."/>
            <person name="Chaudhuri R.R."/>
            <person name="La Ragione R."/>
            <person name="Hildebrand F."/>
            <person name="Pallen M.J."/>
        </authorList>
    </citation>
    <scope>NUCLEOTIDE SEQUENCE</scope>
    <source>
        <strain evidence="11">ChiGjej2B2-19336</strain>
    </source>
</reference>
<evidence type="ECO:0000256" key="4">
    <source>
        <dbReference type="ARBA" id="ARBA00022729"/>
    </source>
</evidence>
<dbReference type="GO" id="GO:0071709">
    <property type="term" value="P:membrane assembly"/>
    <property type="evidence" value="ECO:0007669"/>
    <property type="project" value="InterPro"/>
</dbReference>
<dbReference type="InterPro" id="IPR039910">
    <property type="entry name" value="D15-like"/>
</dbReference>
<dbReference type="Pfam" id="PF07244">
    <property type="entry name" value="POTRA"/>
    <property type="match status" value="5"/>
</dbReference>
<dbReference type="PIRSF" id="PIRSF006076">
    <property type="entry name" value="OM_assembly_OMP85"/>
    <property type="match status" value="1"/>
</dbReference>